<evidence type="ECO:0000259" key="2">
    <source>
        <dbReference type="Pfam" id="PF09369"/>
    </source>
</evidence>
<evidence type="ECO:0000313" key="4">
    <source>
        <dbReference type="Proteomes" id="UP000318741"/>
    </source>
</evidence>
<dbReference type="Pfam" id="PF09369">
    <property type="entry name" value="MZB"/>
    <property type="match status" value="1"/>
</dbReference>
<name>A0A517P5I2_9PLAN</name>
<dbReference type="Proteomes" id="UP000318741">
    <property type="component" value="Chromosome"/>
</dbReference>
<evidence type="ECO:0000313" key="3">
    <source>
        <dbReference type="EMBL" id="QDT14615.1"/>
    </source>
</evidence>
<protein>
    <recommendedName>
        <fullName evidence="2">MrfA-like Zn-binding domain-containing protein</fullName>
    </recommendedName>
</protein>
<feature type="domain" description="MrfA-like Zn-binding" evidence="2">
    <location>
        <begin position="144"/>
        <end position="236"/>
    </location>
</feature>
<gene>
    <name evidence="3" type="ORF">CA12_06910</name>
</gene>
<dbReference type="AlphaFoldDB" id="A0A517P5I2"/>
<reference evidence="3 4" key="1">
    <citation type="submission" date="2019-02" db="EMBL/GenBank/DDBJ databases">
        <title>Deep-cultivation of Planctomycetes and their phenomic and genomic characterization uncovers novel biology.</title>
        <authorList>
            <person name="Wiegand S."/>
            <person name="Jogler M."/>
            <person name="Boedeker C."/>
            <person name="Pinto D."/>
            <person name="Vollmers J."/>
            <person name="Rivas-Marin E."/>
            <person name="Kohn T."/>
            <person name="Peeters S.H."/>
            <person name="Heuer A."/>
            <person name="Rast P."/>
            <person name="Oberbeckmann S."/>
            <person name="Bunk B."/>
            <person name="Jeske O."/>
            <person name="Meyerdierks A."/>
            <person name="Storesund J.E."/>
            <person name="Kallscheuer N."/>
            <person name="Luecker S."/>
            <person name="Lage O.M."/>
            <person name="Pohl T."/>
            <person name="Merkel B.J."/>
            <person name="Hornburger P."/>
            <person name="Mueller R.-W."/>
            <person name="Bruemmer F."/>
            <person name="Labrenz M."/>
            <person name="Spormann A.M."/>
            <person name="Op den Camp H."/>
            <person name="Overmann J."/>
            <person name="Amann R."/>
            <person name="Jetten M.S.M."/>
            <person name="Mascher T."/>
            <person name="Medema M.H."/>
            <person name="Devos D.P."/>
            <person name="Kaster A.-K."/>
            <person name="Ovreas L."/>
            <person name="Rohde M."/>
            <person name="Galperin M.Y."/>
            <person name="Jogler C."/>
        </authorList>
    </citation>
    <scope>NUCLEOTIDE SEQUENCE [LARGE SCALE GENOMIC DNA]</scope>
    <source>
        <strain evidence="3 4">CA12</strain>
    </source>
</reference>
<keyword evidence="4" id="KW-1185">Reference proteome</keyword>
<organism evidence="3 4">
    <name type="scientific">Alienimonas californiensis</name>
    <dbReference type="NCBI Taxonomy" id="2527989"/>
    <lineage>
        <taxon>Bacteria</taxon>
        <taxon>Pseudomonadati</taxon>
        <taxon>Planctomycetota</taxon>
        <taxon>Planctomycetia</taxon>
        <taxon>Planctomycetales</taxon>
        <taxon>Planctomycetaceae</taxon>
        <taxon>Alienimonas</taxon>
    </lineage>
</organism>
<sequence>MVRLQNVSVKRSDQITSDEEERQRVGYEIQTTYRFSEVAGTIDVRKAEVTLDGHLLATMRYGDAAQIWRINLGWRRRSNPNDQGFHLDVERGYWATNKDADEADREDPLSKRVRKVVPYVEDHRNVLTIKFAQQHELNVMASIQAALKQAIQQEYQLEPGELAAQALPTNEDRQLLFIYESAEGGAGVLRQLVEDPSAMARVARAASVICHFDPETGEDRSSDDGIECEAACYDCLLEYGNQPDHNYIDRSLIKDLLISLSSSRTESSSNSSSRVDHLDEMMRQCDTELERKWLQLVYDSNRALPTHAQHLIDSCVTRPDFFYQDKRTAVYIDGPVHDQDDTATDDRQIEDRLSSAGIMFIRFHHSEDWNAKLNDFPDIFGAGG</sequence>
<proteinExistence type="predicted"/>
<dbReference type="KEGG" id="acaf:CA12_06910"/>
<dbReference type="Gene3D" id="3.40.960.10">
    <property type="entry name" value="VSR Endonuclease"/>
    <property type="match status" value="1"/>
</dbReference>
<evidence type="ECO:0000256" key="1">
    <source>
        <dbReference type="SAM" id="MobiDB-lite"/>
    </source>
</evidence>
<feature type="region of interest" description="Disordered" evidence="1">
    <location>
        <begin position="1"/>
        <end position="21"/>
    </location>
</feature>
<dbReference type="EMBL" id="CP036265">
    <property type="protein sequence ID" value="QDT14615.1"/>
    <property type="molecule type" value="Genomic_DNA"/>
</dbReference>
<dbReference type="InterPro" id="IPR018973">
    <property type="entry name" value="MZB"/>
</dbReference>
<accession>A0A517P5I2</accession>